<keyword evidence="8" id="KW-1185">Reference proteome</keyword>
<evidence type="ECO:0000256" key="5">
    <source>
        <dbReference type="ARBA" id="ARBA00023136"/>
    </source>
</evidence>
<proteinExistence type="inferred from homology"/>
<keyword evidence="4" id="KW-1133">Transmembrane helix</keyword>
<comment type="subcellular location">
    <subcellularLocation>
        <location evidence="1">Membrane</location>
        <topology evidence="1">Single-pass membrane protein</topology>
    </subcellularLocation>
</comment>
<dbReference type="Proteomes" id="UP000077885">
    <property type="component" value="Unassembled WGS sequence"/>
</dbReference>
<gene>
    <name evidence="7" type="ORF">A7P95_07075</name>
</gene>
<comment type="similarity">
    <text evidence="2">Belongs to the LemA family.</text>
</comment>
<evidence type="ECO:0000313" key="8">
    <source>
        <dbReference type="Proteomes" id="UP000077885"/>
    </source>
</evidence>
<sequence length="193" mass="21588">MLWIIILLPAALIVVGVMVYNRLVIAQNQYRNAFSQIGVQLQRRHDLIPNLVETTKGYLKHESDTFTQVTQARSQAAGALGSARPENAEAVRQLSAAEAQLTQAIRSLMVQIEAYPELQASANMQQLAEEITSTENRIAFSRQAYNDAAMHYNTLRQLFPHGLIAANFGHRQPAQLLEFPDRAKHQAPPAVRF</sequence>
<dbReference type="PANTHER" id="PTHR34478">
    <property type="entry name" value="PROTEIN LEMA"/>
    <property type="match status" value="1"/>
</dbReference>
<reference evidence="8" key="1">
    <citation type="submission" date="2016-05" db="EMBL/GenBank/DDBJ databases">
        <title>Draft genome of Corynebacterium afermentans subsp. afermentans LCDC 88199T.</title>
        <authorList>
            <person name="Bernier A.-M."/>
            <person name="Bernard K."/>
        </authorList>
    </citation>
    <scope>NUCLEOTIDE SEQUENCE [LARGE SCALE GENOMIC DNA]</scope>
    <source>
        <strain evidence="8">NML02-A-017</strain>
    </source>
</reference>
<dbReference type="InterPro" id="IPR023353">
    <property type="entry name" value="LemA-like_dom_sf"/>
</dbReference>
<feature type="coiled-coil region" evidence="6">
    <location>
        <begin position="87"/>
        <end position="144"/>
    </location>
</feature>
<dbReference type="GO" id="GO:0016020">
    <property type="term" value="C:membrane"/>
    <property type="evidence" value="ECO:0007669"/>
    <property type="project" value="UniProtKB-SubCell"/>
</dbReference>
<name>A0A1A9RWN9_9NEIS</name>
<dbReference type="Gene3D" id="1.20.1440.20">
    <property type="entry name" value="LemA-like domain"/>
    <property type="match status" value="1"/>
</dbReference>
<dbReference type="STRING" id="1795827.A7P95_07075"/>
<evidence type="ECO:0000256" key="1">
    <source>
        <dbReference type="ARBA" id="ARBA00004167"/>
    </source>
</evidence>
<evidence type="ECO:0000256" key="4">
    <source>
        <dbReference type="ARBA" id="ARBA00022989"/>
    </source>
</evidence>
<evidence type="ECO:0000256" key="2">
    <source>
        <dbReference type="ARBA" id="ARBA00008854"/>
    </source>
</evidence>
<dbReference type="PANTHER" id="PTHR34478:SF2">
    <property type="entry name" value="MEMBRANE PROTEIN"/>
    <property type="match status" value="1"/>
</dbReference>
<dbReference type="OrthoDB" id="9804152at2"/>
<dbReference type="Pfam" id="PF04011">
    <property type="entry name" value="LemA"/>
    <property type="match status" value="1"/>
</dbReference>
<keyword evidence="5" id="KW-0472">Membrane</keyword>
<dbReference type="RefSeq" id="WP_067593209.1">
    <property type="nucleotide sequence ID" value="NZ_LXSL01000025.1"/>
</dbReference>
<dbReference type="InterPro" id="IPR007156">
    <property type="entry name" value="MamQ_LemA"/>
</dbReference>
<dbReference type="AlphaFoldDB" id="A0A1A9RWN9"/>
<evidence type="ECO:0000256" key="3">
    <source>
        <dbReference type="ARBA" id="ARBA00022692"/>
    </source>
</evidence>
<keyword evidence="6" id="KW-0175">Coiled coil</keyword>
<dbReference type="SUPFAM" id="SSF140478">
    <property type="entry name" value="LemA-like"/>
    <property type="match status" value="1"/>
</dbReference>
<evidence type="ECO:0000313" key="7">
    <source>
        <dbReference type="EMBL" id="OAM27144.1"/>
    </source>
</evidence>
<organism evidence="7 8">
    <name type="scientific">Eikenella longinqua</name>
    <dbReference type="NCBI Taxonomy" id="1795827"/>
    <lineage>
        <taxon>Bacteria</taxon>
        <taxon>Pseudomonadati</taxon>
        <taxon>Pseudomonadota</taxon>
        <taxon>Betaproteobacteria</taxon>
        <taxon>Neisseriales</taxon>
        <taxon>Neisseriaceae</taxon>
        <taxon>Eikenella</taxon>
    </lineage>
</organism>
<keyword evidence="3" id="KW-0812">Transmembrane</keyword>
<comment type="caution">
    <text evidence="7">The sequence shown here is derived from an EMBL/GenBank/DDBJ whole genome shotgun (WGS) entry which is preliminary data.</text>
</comment>
<protein>
    <recommendedName>
        <fullName evidence="9">LemA family protein</fullName>
    </recommendedName>
</protein>
<evidence type="ECO:0000256" key="6">
    <source>
        <dbReference type="SAM" id="Coils"/>
    </source>
</evidence>
<evidence type="ECO:0008006" key="9">
    <source>
        <dbReference type="Google" id="ProtNLM"/>
    </source>
</evidence>
<accession>A0A1A9RWN9</accession>
<dbReference type="EMBL" id="LXSL01000025">
    <property type="protein sequence ID" value="OAM27144.1"/>
    <property type="molecule type" value="Genomic_DNA"/>
</dbReference>